<evidence type="ECO:0000256" key="2">
    <source>
        <dbReference type="ARBA" id="ARBA00004801"/>
    </source>
</evidence>
<dbReference type="PANTHER" id="PTHR45769:SF3">
    <property type="entry name" value="ADENOSINE KINASE"/>
    <property type="match status" value="1"/>
</dbReference>
<dbReference type="HOGENOM" id="CLU_045832_1_0_1"/>
<dbReference type="InterPro" id="IPR011611">
    <property type="entry name" value="PfkB_dom"/>
</dbReference>
<gene>
    <name evidence="13" type="ORF">G210_4712</name>
</gene>
<dbReference type="STRING" id="1245528.M3JDI9"/>
<keyword evidence="8 11" id="KW-0418">Kinase</keyword>
<keyword evidence="5 11" id="KW-0808">Transferase</keyword>
<dbReference type="Gene3D" id="3.40.1190.20">
    <property type="match status" value="1"/>
</dbReference>
<dbReference type="AlphaFoldDB" id="M3JDI9"/>
<comment type="catalytic activity">
    <reaction evidence="11">
        <text>adenosine + ATP = AMP + ADP + H(+)</text>
        <dbReference type="Rhea" id="RHEA:20824"/>
        <dbReference type="ChEBI" id="CHEBI:15378"/>
        <dbReference type="ChEBI" id="CHEBI:16335"/>
        <dbReference type="ChEBI" id="CHEBI:30616"/>
        <dbReference type="ChEBI" id="CHEBI:456215"/>
        <dbReference type="ChEBI" id="CHEBI:456216"/>
        <dbReference type="EC" id="2.7.1.20"/>
    </reaction>
</comment>
<dbReference type="SUPFAM" id="SSF53613">
    <property type="entry name" value="Ribokinase-like"/>
    <property type="match status" value="1"/>
</dbReference>
<dbReference type="OrthoDB" id="432447at2759"/>
<dbReference type="Pfam" id="PF00294">
    <property type="entry name" value="PfkB"/>
    <property type="match status" value="1"/>
</dbReference>
<dbReference type="PANTHER" id="PTHR45769">
    <property type="entry name" value="ADENOSINE KINASE"/>
    <property type="match status" value="1"/>
</dbReference>
<keyword evidence="9 11" id="KW-0067">ATP-binding</keyword>
<dbReference type="PROSITE" id="PS00584">
    <property type="entry name" value="PFKB_KINASES_2"/>
    <property type="match status" value="1"/>
</dbReference>
<dbReference type="EC" id="2.7.1.20" evidence="4 11"/>
<evidence type="ECO:0000256" key="6">
    <source>
        <dbReference type="ARBA" id="ARBA00022726"/>
    </source>
</evidence>
<comment type="function">
    <text evidence="11">ATP dependent phosphorylation of adenosine and other related nucleoside analogs to monophosphate derivatives.</text>
</comment>
<dbReference type="GO" id="GO:0006166">
    <property type="term" value="P:purine ribonucleoside salvage"/>
    <property type="evidence" value="ECO:0007669"/>
    <property type="project" value="UniProtKB-KW"/>
</dbReference>
<dbReference type="Proteomes" id="UP000011777">
    <property type="component" value="Unassembled WGS sequence"/>
</dbReference>
<comment type="cofactor">
    <cofactor evidence="1 11">
        <name>Mg(2+)</name>
        <dbReference type="ChEBI" id="CHEBI:18420"/>
    </cofactor>
</comment>
<evidence type="ECO:0000256" key="10">
    <source>
        <dbReference type="PIRSR" id="PIRSR601805-1"/>
    </source>
</evidence>
<dbReference type="EMBL" id="AOGT01000325">
    <property type="protein sequence ID" value="EMG50253.1"/>
    <property type="molecule type" value="Genomic_DNA"/>
</dbReference>
<dbReference type="UniPathway" id="UPA00588">
    <property type="reaction ID" value="UER00659"/>
</dbReference>
<keyword evidence="7 11" id="KW-0547">Nucleotide-binding</keyword>
<evidence type="ECO:0000256" key="8">
    <source>
        <dbReference type="ARBA" id="ARBA00022777"/>
    </source>
</evidence>
<dbReference type="InterPro" id="IPR029056">
    <property type="entry name" value="Ribokinase-like"/>
</dbReference>
<evidence type="ECO:0000256" key="1">
    <source>
        <dbReference type="ARBA" id="ARBA00001946"/>
    </source>
</evidence>
<dbReference type="PRINTS" id="PR00989">
    <property type="entry name" value="ADENOKINASE"/>
</dbReference>
<dbReference type="OMA" id="RTMCTYL"/>
<comment type="caution">
    <text evidence="13">The sequence shown here is derived from an EMBL/GenBank/DDBJ whole genome shotgun (WGS) entry which is preliminary data.</text>
</comment>
<proteinExistence type="inferred from homology"/>
<dbReference type="GO" id="GO:0004001">
    <property type="term" value="F:adenosine kinase activity"/>
    <property type="evidence" value="ECO:0007669"/>
    <property type="project" value="UniProtKB-UniRule"/>
</dbReference>
<dbReference type="GO" id="GO:0005524">
    <property type="term" value="F:ATP binding"/>
    <property type="evidence" value="ECO:0007669"/>
    <property type="project" value="UniProtKB-UniRule"/>
</dbReference>
<dbReference type="Gene3D" id="3.30.1110.10">
    <property type="match status" value="1"/>
</dbReference>
<dbReference type="FunFam" id="3.40.1190.20:FF:000014">
    <property type="entry name" value="ADO1p Adenosine kinase"/>
    <property type="match status" value="1"/>
</dbReference>
<comment type="pathway">
    <text evidence="2 11">Purine metabolism; AMP biosynthesis via salvage pathway; AMP from adenosine: step 1/1.</text>
</comment>
<evidence type="ECO:0000256" key="3">
    <source>
        <dbReference type="ARBA" id="ARBA00010688"/>
    </source>
</evidence>
<accession>M3JDI9</accession>
<evidence type="ECO:0000256" key="5">
    <source>
        <dbReference type="ARBA" id="ARBA00022679"/>
    </source>
</evidence>
<organism evidence="13 14">
    <name type="scientific">Candida maltosa (strain Xu316)</name>
    <name type="common">Yeast</name>
    <dbReference type="NCBI Taxonomy" id="1245528"/>
    <lineage>
        <taxon>Eukaryota</taxon>
        <taxon>Fungi</taxon>
        <taxon>Dikarya</taxon>
        <taxon>Ascomycota</taxon>
        <taxon>Saccharomycotina</taxon>
        <taxon>Pichiomycetes</taxon>
        <taxon>Debaryomycetaceae</taxon>
        <taxon>Candida/Lodderomyces clade</taxon>
        <taxon>Candida</taxon>
    </lineage>
</organism>
<evidence type="ECO:0000313" key="13">
    <source>
        <dbReference type="EMBL" id="EMG50253.1"/>
    </source>
</evidence>
<dbReference type="InterPro" id="IPR001805">
    <property type="entry name" value="Adenokinase"/>
</dbReference>
<dbReference type="eggNOG" id="KOG2854">
    <property type="taxonomic scope" value="Eukaryota"/>
</dbReference>
<keyword evidence="6 11" id="KW-0660">Purine salvage</keyword>
<comment type="similarity">
    <text evidence="3 11">Belongs to the carbohydrate kinase PfkB family.</text>
</comment>
<dbReference type="GO" id="GO:0005829">
    <property type="term" value="C:cytosol"/>
    <property type="evidence" value="ECO:0007669"/>
    <property type="project" value="TreeGrafter"/>
</dbReference>
<evidence type="ECO:0000313" key="14">
    <source>
        <dbReference type="Proteomes" id="UP000011777"/>
    </source>
</evidence>
<feature type="active site" description="Proton acceptor" evidence="10">
    <location>
        <position position="318"/>
    </location>
</feature>
<reference evidence="13 14" key="1">
    <citation type="submission" date="2013-02" db="EMBL/GenBank/DDBJ databases">
        <title>Genome sequence of Candida maltosa Xu316, a potential industrial strain for xylitol and ethanol production.</title>
        <authorList>
            <person name="Yu J."/>
            <person name="Wang Q."/>
            <person name="Geng X."/>
            <person name="Bao W."/>
            <person name="He P."/>
            <person name="Cai J."/>
        </authorList>
    </citation>
    <scope>NUCLEOTIDE SEQUENCE [LARGE SCALE GENOMIC DNA]</scope>
    <source>
        <strain evidence="14">Xu316</strain>
    </source>
</reference>
<keyword evidence="14" id="KW-1185">Reference proteome</keyword>
<protein>
    <recommendedName>
        <fullName evidence="4 11">Adenosine kinase</fullName>
        <shortName evidence="11">AK</shortName>
        <ecNumber evidence="4 11">2.7.1.20</ecNumber>
    </recommendedName>
    <alternativeName>
        <fullName evidence="11">Adenosine 5'-phosphotransferase</fullName>
    </alternativeName>
</protein>
<evidence type="ECO:0000256" key="4">
    <source>
        <dbReference type="ARBA" id="ARBA00012119"/>
    </source>
</evidence>
<keyword evidence="11" id="KW-0460">Magnesium</keyword>
<feature type="domain" description="Carbohydrate kinase PfkB" evidence="12">
    <location>
        <begin position="43"/>
        <end position="360"/>
    </location>
</feature>
<evidence type="ECO:0000256" key="11">
    <source>
        <dbReference type="RuleBase" id="RU368116"/>
    </source>
</evidence>
<dbReference type="GO" id="GO:0044209">
    <property type="term" value="P:AMP salvage"/>
    <property type="evidence" value="ECO:0007669"/>
    <property type="project" value="UniProtKB-UniRule"/>
</dbReference>
<dbReference type="GO" id="GO:0006144">
    <property type="term" value="P:purine nucleobase metabolic process"/>
    <property type="evidence" value="ECO:0007669"/>
    <property type="project" value="TreeGrafter"/>
</dbReference>
<dbReference type="GO" id="GO:0005634">
    <property type="term" value="C:nucleus"/>
    <property type="evidence" value="ECO:0007669"/>
    <property type="project" value="TreeGrafter"/>
</dbReference>
<sequence length="364" mass="40247">MSIKLFLSKRFLSIPAMSSSSYKLVCLGNPLLDLQANVEQSYLQKYDLKDNDAILADPKHMPIYEELLKRDDLVLVAGGAAQNTARGAQYILPPKSVVYFGSVGKDVYAERLNQANEEYGLTTRYQVQEDIATGKCAALIYDHHRSLVTDLAAANHFKPTHLEKPENWEIVEKATHYYIGGFHLTVSPEAIKLLGKHATEANKPLALNFSAPFIAQFFKQQLDEVLPYVDYVIANESEAAAYAESHDLKTEDVVEIAKVVAKLPKENKQRSRTVIFTQGLEPTVTVTYDAAKDSYEVNQYPVKELAKEKVVDTNGAGDAFAAGFIASLVEGKELPQAVDVGQWAAALSIQQVGPTFPFPKQTYA</sequence>
<evidence type="ECO:0000259" key="12">
    <source>
        <dbReference type="Pfam" id="PF00294"/>
    </source>
</evidence>
<dbReference type="CDD" id="cd01168">
    <property type="entry name" value="adenosine_kinase"/>
    <property type="match status" value="1"/>
</dbReference>
<evidence type="ECO:0000256" key="7">
    <source>
        <dbReference type="ARBA" id="ARBA00022741"/>
    </source>
</evidence>
<evidence type="ECO:0000256" key="9">
    <source>
        <dbReference type="ARBA" id="ARBA00022840"/>
    </source>
</evidence>
<name>M3JDI9_CANMX</name>
<dbReference type="InterPro" id="IPR002173">
    <property type="entry name" value="Carboh/pur_kinase_PfkB_CS"/>
</dbReference>